<gene>
    <name evidence="1" type="ORF">Srubr_43480</name>
</gene>
<dbReference type="EMBL" id="BNEA01000015">
    <property type="protein sequence ID" value="GHI54502.1"/>
    <property type="molecule type" value="Genomic_DNA"/>
</dbReference>
<reference evidence="2" key="1">
    <citation type="submission" date="2023-07" db="EMBL/GenBank/DDBJ databases">
        <title>Whole genome shotgun sequence of Streptomyces achromogenes subsp. rubradiris NBRC 14000.</title>
        <authorList>
            <person name="Komaki H."/>
            <person name="Tamura T."/>
        </authorList>
    </citation>
    <scope>NUCLEOTIDE SEQUENCE [LARGE SCALE GENOMIC DNA]</scope>
    <source>
        <strain evidence="2">NBRC 14000</strain>
    </source>
</reference>
<proteinExistence type="predicted"/>
<sequence>MAVCKRCGERKRRWPRSCSRCDSGWDRAGTAADVAGVAVDTGLPGWIGRGVAGLARLVARALD</sequence>
<protein>
    <submittedName>
        <fullName evidence="1">Uncharacterized protein</fullName>
    </submittedName>
</protein>
<evidence type="ECO:0000313" key="1">
    <source>
        <dbReference type="EMBL" id="GHI54502.1"/>
    </source>
</evidence>
<name>A0ABQ3RF69_STRRR</name>
<accession>A0ABQ3RF69</accession>
<evidence type="ECO:0000313" key="2">
    <source>
        <dbReference type="Proteomes" id="UP000646738"/>
    </source>
</evidence>
<organism evidence="1 2">
    <name type="scientific">Streptomyces rubradiris</name>
    <name type="common">Streptomyces achromogenes subsp. rubradiris</name>
    <dbReference type="NCBI Taxonomy" id="285531"/>
    <lineage>
        <taxon>Bacteria</taxon>
        <taxon>Bacillati</taxon>
        <taxon>Actinomycetota</taxon>
        <taxon>Actinomycetes</taxon>
        <taxon>Kitasatosporales</taxon>
        <taxon>Streptomycetaceae</taxon>
        <taxon>Streptomyces</taxon>
    </lineage>
</organism>
<comment type="caution">
    <text evidence="1">The sequence shown here is derived from an EMBL/GenBank/DDBJ whole genome shotgun (WGS) entry which is preliminary data.</text>
</comment>
<dbReference type="Proteomes" id="UP000646738">
    <property type="component" value="Unassembled WGS sequence"/>
</dbReference>
<keyword evidence="2" id="KW-1185">Reference proteome</keyword>